<feature type="domain" description="DICT" evidence="1">
    <location>
        <begin position="91"/>
        <end position="206"/>
    </location>
</feature>
<proteinExistence type="predicted"/>
<dbReference type="InterPro" id="IPR019278">
    <property type="entry name" value="DICT_dom"/>
</dbReference>
<protein>
    <submittedName>
        <fullName evidence="2">DICT domain-containing protein</fullName>
    </submittedName>
</protein>
<sequence length="251" mass="27430">MSLLELVAEVEAERKTLYVNAADEDAVESVERTFADRNLRVVAVPPESAPPEFAMLTDGDDVLSATSLSALVADDDSRRAPGFDADPYRPILDELDETFFTSYDAAQMLSASREIEDRAWRTGSGRLYAGFQTYSVLAAQLPVYEQLGTKSGLDVVALAAPDGELPPYEETFAVCGRSTPEVRSVWFVAFDGGPAADDACALVAEEREAGRFYGFWTYDPDTVDDIFDYVTDRYLGSRDDAPSSPPTRSDA</sequence>
<evidence type="ECO:0000259" key="1">
    <source>
        <dbReference type="Pfam" id="PF10069"/>
    </source>
</evidence>
<dbReference type="RefSeq" id="WP_092890808.1">
    <property type="nucleotide sequence ID" value="NZ_FOOQ01000001.1"/>
</dbReference>
<evidence type="ECO:0000313" key="2">
    <source>
        <dbReference type="EMBL" id="SFG15439.1"/>
    </source>
</evidence>
<dbReference type="Proteomes" id="UP000198876">
    <property type="component" value="Unassembled WGS sequence"/>
</dbReference>
<keyword evidence="3" id="KW-1185">Reference proteome</keyword>
<dbReference type="Pfam" id="PF10069">
    <property type="entry name" value="DICT"/>
    <property type="match status" value="1"/>
</dbReference>
<accession>A0A1I2PJZ9</accession>
<organism evidence="2 3">
    <name type="scientific">Halopelagius inordinatus</name>
    <dbReference type="NCBI Taxonomy" id="553467"/>
    <lineage>
        <taxon>Archaea</taxon>
        <taxon>Methanobacteriati</taxon>
        <taxon>Methanobacteriota</taxon>
        <taxon>Stenosarchaea group</taxon>
        <taxon>Halobacteria</taxon>
        <taxon>Halobacteriales</taxon>
        <taxon>Haloferacaceae</taxon>
    </lineage>
</organism>
<dbReference type="STRING" id="553467.SAMN04488063_1593"/>
<dbReference type="EMBL" id="FOOQ01000001">
    <property type="protein sequence ID" value="SFG15439.1"/>
    <property type="molecule type" value="Genomic_DNA"/>
</dbReference>
<name>A0A1I2PJZ9_9EURY</name>
<dbReference type="PIRSF" id="PIRSF030471">
    <property type="entry name" value="STR_Vng0742h_prd"/>
    <property type="match status" value="1"/>
</dbReference>
<evidence type="ECO:0000313" key="3">
    <source>
        <dbReference type="Proteomes" id="UP000198876"/>
    </source>
</evidence>
<reference evidence="3" key="1">
    <citation type="submission" date="2016-10" db="EMBL/GenBank/DDBJ databases">
        <authorList>
            <person name="Varghese N."/>
            <person name="Submissions S."/>
        </authorList>
    </citation>
    <scope>NUCLEOTIDE SEQUENCE [LARGE SCALE GENOMIC DNA]</scope>
    <source>
        <strain evidence="3">CGMCC 1.7739</strain>
    </source>
</reference>
<dbReference type="OrthoDB" id="198447at2157"/>
<dbReference type="InterPro" id="IPR016954">
    <property type="entry name" value="Uncharacterised_Vng0742h"/>
</dbReference>
<dbReference type="AlphaFoldDB" id="A0A1I2PJZ9"/>
<gene>
    <name evidence="2" type="ORF">SAMN04488063_1593</name>
</gene>